<protein>
    <submittedName>
        <fullName evidence="4">Porin</fullName>
    </submittedName>
</protein>
<keyword evidence="2" id="KW-0813">Transport</keyword>
<dbReference type="InterPro" id="IPR005318">
    <property type="entry name" value="OM_porin_bac"/>
</dbReference>
<dbReference type="PANTHER" id="PTHR34596">
    <property type="entry name" value="CHITOPORIN"/>
    <property type="match status" value="1"/>
</dbReference>
<dbReference type="GO" id="GO:0015288">
    <property type="term" value="F:porin activity"/>
    <property type="evidence" value="ECO:0007669"/>
    <property type="project" value="TreeGrafter"/>
</dbReference>
<dbReference type="Proteomes" id="UP000077752">
    <property type="component" value="Unassembled WGS sequence"/>
</dbReference>
<dbReference type="AlphaFoldDB" id="A0A177SN16"/>
<sequence>MLSAQATPGVNMKAHNAIPVCTLLGLGNLATPALAEGFVEDSKISLQTKNFYLNRDFRDGTGQNKRDEWAQGFILDAKSGFTPGPVGFGVDAIGMLGIKLDSSPDRTGTGLLPVHDDGRAPDEYSKLGLTAKARFSKSLLEAGTLIPDMPTVKANNGRIFPQTFRGGLLSIGEIDALDIVAGRLTKVTDRDQTAAQDLMLNNKNRRFQAGIGADRFDLAGFDYSFSKNLVGSYQYGELEDVYTQHFFGLVGSVALPAGQLKADLRLAVSRDSGNAAAGKIDNRSANGMLTYSLKGHGFGVGYQQMSGDTAFPYIDGTDPYLINFVQINDFAGAKEKSWQLRYDFNFATVGLPGLTFMSRYVKGQDVELAGNASGNEWERNTELQYLFPSGPLKNLGIRWRNASYRSDFARGADENRLIISYSIPLL</sequence>
<evidence type="ECO:0000313" key="4">
    <source>
        <dbReference type="EMBL" id="OAI92303.1"/>
    </source>
</evidence>
<dbReference type="Gene3D" id="2.40.160.10">
    <property type="entry name" value="Porin"/>
    <property type="match status" value="1"/>
</dbReference>
<comment type="caution">
    <text evidence="4">The sequence shown here is derived from an EMBL/GenBank/DDBJ whole genome shotgun (WGS) entry which is preliminary data.</text>
</comment>
<evidence type="ECO:0000256" key="1">
    <source>
        <dbReference type="ARBA" id="ARBA00009075"/>
    </source>
</evidence>
<evidence type="ECO:0000256" key="2">
    <source>
        <dbReference type="ARBA" id="ARBA00022448"/>
    </source>
</evidence>
<gene>
    <name evidence="4" type="ORF">AYO28_18690</name>
</gene>
<comment type="similarity">
    <text evidence="1">Belongs to the outer membrane porin (Opr) (TC 1.B.25) family.</text>
</comment>
<dbReference type="InterPro" id="IPR023614">
    <property type="entry name" value="Porin_dom_sf"/>
</dbReference>
<proteinExistence type="inferred from homology"/>
<name>A0A177SN16_PSEPU</name>
<organism evidence="4 5">
    <name type="scientific">Pseudomonas putida</name>
    <name type="common">Arthrobacter siderocapsulatus</name>
    <dbReference type="NCBI Taxonomy" id="303"/>
    <lineage>
        <taxon>Bacteria</taxon>
        <taxon>Pseudomonadati</taxon>
        <taxon>Pseudomonadota</taxon>
        <taxon>Gammaproteobacteria</taxon>
        <taxon>Pseudomonadales</taxon>
        <taxon>Pseudomonadaceae</taxon>
        <taxon>Pseudomonas</taxon>
    </lineage>
</organism>
<dbReference type="GO" id="GO:0016020">
    <property type="term" value="C:membrane"/>
    <property type="evidence" value="ECO:0007669"/>
    <property type="project" value="InterPro"/>
</dbReference>
<dbReference type="Pfam" id="PF03573">
    <property type="entry name" value="OprD"/>
    <property type="match status" value="1"/>
</dbReference>
<reference evidence="4 5" key="1">
    <citation type="submission" date="2016-03" db="EMBL/GenBank/DDBJ databases">
        <title>Draft Genome Assembly of Pseudomonas putida strain CBF10-2.</title>
        <authorList>
            <person name="Iyer R.S."/>
            <person name="Damania A."/>
        </authorList>
    </citation>
    <scope>NUCLEOTIDE SEQUENCE [LARGE SCALE GENOMIC DNA]</scope>
    <source>
        <strain evidence="4 5">CBF10-2</strain>
    </source>
</reference>
<accession>A0A177SN16</accession>
<dbReference type="PANTHER" id="PTHR34596:SF2">
    <property type="entry name" value="CHITOPORIN"/>
    <property type="match status" value="1"/>
</dbReference>
<dbReference type="EMBL" id="LUCV01000019">
    <property type="protein sequence ID" value="OAI92303.1"/>
    <property type="molecule type" value="Genomic_DNA"/>
</dbReference>
<evidence type="ECO:0000313" key="5">
    <source>
        <dbReference type="Proteomes" id="UP000077752"/>
    </source>
</evidence>
<dbReference type="FunFam" id="2.40.160.10:FF:000008">
    <property type="entry name" value="OprD family porin"/>
    <property type="match status" value="1"/>
</dbReference>
<keyword evidence="3" id="KW-0732">Signal</keyword>
<evidence type="ECO:0000256" key="3">
    <source>
        <dbReference type="ARBA" id="ARBA00022729"/>
    </source>
</evidence>